<feature type="transmembrane region" description="Helical" evidence="6">
    <location>
        <begin position="388"/>
        <end position="409"/>
    </location>
</feature>
<keyword evidence="10" id="KW-1185">Reference proteome</keyword>
<feature type="transmembrane region" description="Helical" evidence="6">
    <location>
        <begin position="481"/>
        <end position="500"/>
    </location>
</feature>
<keyword evidence="4 6" id="KW-1133">Transmembrane helix</keyword>
<feature type="transmembrane region" description="Helical" evidence="6">
    <location>
        <begin position="449"/>
        <end position="469"/>
    </location>
</feature>
<feature type="transmembrane region" description="Helical" evidence="6">
    <location>
        <begin position="7"/>
        <end position="25"/>
    </location>
</feature>
<dbReference type="GO" id="GO:0005886">
    <property type="term" value="C:plasma membrane"/>
    <property type="evidence" value="ECO:0007669"/>
    <property type="project" value="UniProtKB-SubCell"/>
</dbReference>
<evidence type="ECO:0000256" key="2">
    <source>
        <dbReference type="ARBA" id="ARBA00022475"/>
    </source>
</evidence>
<organism evidence="9 10">
    <name type="scientific">Winogradskyella ouciana</name>
    <dbReference type="NCBI Taxonomy" id="2608631"/>
    <lineage>
        <taxon>Bacteria</taxon>
        <taxon>Pseudomonadati</taxon>
        <taxon>Bacteroidota</taxon>
        <taxon>Flavobacteriia</taxon>
        <taxon>Flavobacteriales</taxon>
        <taxon>Flavobacteriaceae</taxon>
        <taxon>Winogradskyella</taxon>
    </lineage>
</organism>
<dbReference type="EMBL" id="WJYA01000004">
    <property type="protein sequence ID" value="MTE26501.1"/>
    <property type="molecule type" value="Genomic_DNA"/>
</dbReference>
<dbReference type="Proteomes" id="UP000447545">
    <property type="component" value="Unassembled WGS sequence"/>
</dbReference>
<dbReference type="Pfam" id="PF03772">
    <property type="entry name" value="Competence"/>
    <property type="match status" value="1"/>
</dbReference>
<proteinExistence type="predicted"/>
<feature type="domain" description="ComEC/Rec2-related protein" evidence="7">
    <location>
        <begin position="233"/>
        <end position="497"/>
    </location>
</feature>
<feature type="transmembrane region" description="Helical" evidence="6">
    <location>
        <begin position="255"/>
        <end position="275"/>
    </location>
</feature>
<dbReference type="InterPro" id="IPR052159">
    <property type="entry name" value="Competence_DNA_uptake"/>
</dbReference>
<feature type="transmembrane region" description="Helical" evidence="6">
    <location>
        <begin position="507"/>
        <end position="524"/>
    </location>
</feature>
<comment type="subcellular location">
    <subcellularLocation>
        <location evidence="1">Cell membrane</location>
        <topology evidence="1">Multi-pass membrane protein</topology>
    </subcellularLocation>
</comment>
<evidence type="ECO:0000256" key="1">
    <source>
        <dbReference type="ARBA" id="ARBA00004651"/>
    </source>
</evidence>
<feature type="transmembrane region" description="Helical" evidence="6">
    <location>
        <begin position="333"/>
        <end position="352"/>
    </location>
</feature>
<dbReference type="Pfam" id="PF13567">
    <property type="entry name" value="DUF4131"/>
    <property type="match status" value="1"/>
</dbReference>
<evidence type="ECO:0000313" key="9">
    <source>
        <dbReference type="EMBL" id="MTE26501.1"/>
    </source>
</evidence>
<keyword evidence="3 6" id="KW-0812">Transmembrane</keyword>
<dbReference type="InterPro" id="IPR025405">
    <property type="entry name" value="DUF4131"/>
</dbReference>
<feature type="transmembrane region" description="Helical" evidence="6">
    <location>
        <begin position="31"/>
        <end position="50"/>
    </location>
</feature>
<dbReference type="PANTHER" id="PTHR30619">
    <property type="entry name" value="DNA INTERNALIZATION/COMPETENCE PROTEIN COMEC/REC2"/>
    <property type="match status" value="1"/>
</dbReference>
<evidence type="ECO:0000256" key="3">
    <source>
        <dbReference type="ARBA" id="ARBA00022692"/>
    </source>
</evidence>
<dbReference type="AlphaFoldDB" id="A0A7K1GBJ9"/>
<dbReference type="InterPro" id="IPR004477">
    <property type="entry name" value="ComEC_N"/>
</dbReference>
<evidence type="ECO:0000256" key="6">
    <source>
        <dbReference type="SAM" id="Phobius"/>
    </source>
</evidence>
<feature type="transmembrane region" description="Helical" evidence="6">
    <location>
        <begin position="287"/>
        <end position="304"/>
    </location>
</feature>
<feature type="transmembrane region" description="Helical" evidence="6">
    <location>
        <begin position="415"/>
        <end position="442"/>
    </location>
</feature>
<protein>
    <submittedName>
        <fullName evidence="9">DUF4131 domain-containing protein</fullName>
    </submittedName>
</protein>
<dbReference type="RefSeq" id="WP_155088321.1">
    <property type="nucleotide sequence ID" value="NZ_WJYA01000004.1"/>
</dbReference>
<comment type="caution">
    <text evidence="9">The sequence shown here is derived from an EMBL/GenBank/DDBJ whole genome shotgun (WGS) entry which is preliminary data.</text>
</comment>
<evidence type="ECO:0000313" key="10">
    <source>
        <dbReference type="Proteomes" id="UP000447545"/>
    </source>
</evidence>
<feature type="transmembrane region" description="Helical" evidence="6">
    <location>
        <begin position="358"/>
        <end position="376"/>
    </location>
</feature>
<evidence type="ECO:0000256" key="4">
    <source>
        <dbReference type="ARBA" id="ARBA00022989"/>
    </source>
</evidence>
<name>A0A7K1GBJ9_9FLAO</name>
<evidence type="ECO:0000256" key="5">
    <source>
        <dbReference type="ARBA" id="ARBA00023136"/>
    </source>
</evidence>
<gene>
    <name evidence="9" type="ORF">F1003_06100</name>
</gene>
<dbReference type="NCBIfam" id="TIGR00360">
    <property type="entry name" value="ComEC_N-term"/>
    <property type="match status" value="1"/>
</dbReference>
<keyword evidence="5 6" id="KW-0472">Membrane</keyword>
<feature type="domain" description="DUF4131" evidence="8">
    <location>
        <begin position="34"/>
        <end position="192"/>
    </location>
</feature>
<dbReference type="PANTHER" id="PTHR30619:SF1">
    <property type="entry name" value="RECOMBINATION PROTEIN 2"/>
    <property type="match status" value="1"/>
</dbReference>
<accession>A0A7K1GBJ9</accession>
<sequence>MKLLNFTIIKLTLCLIIGIVIAHYFKLEFNSALIATIALILLLGGYWLLLRRKINRKPFFALLTYLCMVSIGINAYNIQNETLRPHHYTNLDVNDTFNTITFKIDERLKPDTYNDKYIVSVLSIDDKSAKGKLLINIKPDSLGRVLPVDAVFFTSSELQMIQKPLNPHQFDYSKYLELKQVYHQLYLKQSELFLVSDSKTSIYGFADKLRTTINEKLVEAGFADDTLSIINALLLGQRQSIDKSVYNNYVNSGTIHILAVSGLHVGIILWILNFLFRPLLYLKYGNYIRPLVLVTILWSFAVIAGLSPSVTRAVAMFSVISIAMHLKRPTNIYNTLAISAFLILLFKPTFLFEVGFQMSYLAVLGIVSIQPILYRLWKPKYLVTDKLWQIFTVTLAAQFGVVPISLFYFHQFPGLFFISNLVVIPFLGLILGFGLLVIILALLNVLPEFIVKGYSFIIESLNGFIAWVAQFEDFLFRDIPFTLLQVICAYFIIVAMVQIYKFRNFKWMAICLIGILAFQGTFIHNKLNNKEDAFIVFNKSRFSLIGLKQNDKLTVHHNLNAEKRATDNVIRNYKVGEIIDSTSIDSLKSVYQFKAKTILVIDSLGVYKDISFKTDYVLLRNSPKINLERMIDSLKPEQIIADASNYKSYVKRWKATCAKRKIPFHYTNEKGAFVLE</sequence>
<keyword evidence="2" id="KW-1003">Cell membrane</keyword>
<reference evidence="9 10" key="1">
    <citation type="submission" date="2019-11" db="EMBL/GenBank/DDBJ databases">
        <title>Winogradskyella ouciana sp. nov., isolated from the hadal seawater of the Mariana Trench.</title>
        <authorList>
            <person name="Liu R."/>
        </authorList>
    </citation>
    <scope>NUCLEOTIDE SEQUENCE [LARGE SCALE GENOMIC DNA]</scope>
    <source>
        <strain evidence="9 10">ZXX205</strain>
    </source>
</reference>
<evidence type="ECO:0000259" key="8">
    <source>
        <dbReference type="Pfam" id="PF13567"/>
    </source>
</evidence>
<evidence type="ECO:0000259" key="7">
    <source>
        <dbReference type="Pfam" id="PF03772"/>
    </source>
</evidence>